<evidence type="ECO:0000256" key="3">
    <source>
        <dbReference type="ARBA" id="ARBA00022448"/>
    </source>
</evidence>
<gene>
    <name evidence="10" type="ORF">O0S09_06510</name>
</gene>
<feature type="transmembrane region" description="Helical" evidence="8">
    <location>
        <begin position="487"/>
        <end position="513"/>
    </location>
</feature>
<comment type="similarity">
    <text evidence="2">Belongs to the major facilitator superfamily. EmrB family.</text>
</comment>
<dbReference type="Pfam" id="PF07690">
    <property type="entry name" value="MFS_1"/>
    <property type="match status" value="1"/>
</dbReference>
<feature type="transmembrane region" description="Helical" evidence="8">
    <location>
        <begin position="343"/>
        <end position="368"/>
    </location>
</feature>
<dbReference type="Gene3D" id="1.20.1250.20">
    <property type="entry name" value="MFS general substrate transporter like domains"/>
    <property type="match status" value="1"/>
</dbReference>
<reference evidence="10" key="1">
    <citation type="submission" date="2022-12" db="EMBL/GenBank/DDBJ databases">
        <title>Isolation and characterisation of novel Methanocorpusculum spp. from native Australian herbivores indicates the genus is ancestrally host-associated.</title>
        <authorList>
            <person name="Volmer J.G."/>
            <person name="Soo R.M."/>
            <person name="Evans P.N."/>
            <person name="Hoedt E.C."/>
            <person name="Astorga Alsina A.L."/>
            <person name="Woodcroft B.J."/>
            <person name="Tyson G.W."/>
            <person name="Hugenholtz P."/>
            <person name="Morrison M."/>
        </authorList>
    </citation>
    <scope>NUCLEOTIDE SEQUENCE</scope>
    <source>
        <strain evidence="10">CW153</strain>
    </source>
</reference>
<dbReference type="Proteomes" id="UP001141336">
    <property type="component" value="Unassembled WGS sequence"/>
</dbReference>
<evidence type="ECO:0000313" key="10">
    <source>
        <dbReference type="EMBL" id="MCZ0862905.1"/>
    </source>
</evidence>
<proteinExistence type="inferred from homology"/>
<feature type="transmembrane region" description="Helical" evidence="8">
    <location>
        <begin position="182"/>
        <end position="201"/>
    </location>
</feature>
<dbReference type="EMBL" id="JAPTGC010000007">
    <property type="protein sequence ID" value="MCZ0862905.1"/>
    <property type="molecule type" value="Genomic_DNA"/>
</dbReference>
<feature type="transmembrane region" description="Helical" evidence="8">
    <location>
        <begin position="85"/>
        <end position="105"/>
    </location>
</feature>
<sequence>MDRPANRRYQDVMDNVRDKNNGCFQHFLSESLVTLYIMQSETPSGRTLTLILLSASLATFMSALDGTIVNIALPTISASFDLTTSSVAWVSTIYLLVMAGCLLIIGKVSDVVGFKKIFLIGFILFTIGSFTCGFLPDFTGQFSTLLASRVLQALGGAMMTVIAPAMLSYYLPGDRRAKGMSLVVLFAAVGMALGPTLGGYLTEYLSWHWIFFINVPIGIFAVLLGYAAIPKSAAATTSLKGFDSIGAVLVFIGLAALLFAFSEGVSLGWTSAPVLISIVLAVLGLGGFLWRELHYTDPLLDLSLFKSRSFIVLNVVFALLFFTFAGANYLLPFYLEHVHDYSVSFSGLIITAMSVGMMITGILAGLIYAKLKGKIRYLVMTGVALIAAGFFLLTHLTPVTGLGVIISALALIGLGLGLTTTPLTTLIMNAAPASKQGMVSSLTGLERFAPMTIGVAVYNIIFMHGIMTAVRNSGITEKPPGDIAAAILSHGFDLAFVVSVILAVVLFLLCIFIREDPAAGE</sequence>
<dbReference type="PANTHER" id="PTHR42718:SF9">
    <property type="entry name" value="MAJOR FACILITATOR SUPERFAMILY MULTIDRUG TRANSPORTER MFSC"/>
    <property type="match status" value="1"/>
</dbReference>
<dbReference type="PANTHER" id="PTHR42718">
    <property type="entry name" value="MAJOR FACILITATOR SUPERFAMILY MULTIDRUG TRANSPORTER MFSC"/>
    <property type="match status" value="1"/>
</dbReference>
<accession>A0ABT4IP56</accession>
<feature type="transmembrane region" description="Helical" evidence="8">
    <location>
        <begin position="48"/>
        <end position="73"/>
    </location>
</feature>
<evidence type="ECO:0000256" key="8">
    <source>
        <dbReference type="SAM" id="Phobius"/>
    </source>
</evidence>
<feature type="transmembrane region" description="Helical" evidence="8">
    <location>
        <begin position="117"/>
        <end position="138"/>
    </location>
</feature>
<feature type="domain" description="Major facilitator superfamily (MFS) profile" evidence="9">
    <location>
        <begin position="51"/>
        <end position="518"/>
    </location>
</feature>
<evidence type="ECO:0000259" key="9">
    <source>
        <dbReference type="PROSITE" id="PS50850"/>
    </source>
</evidence>
<keyword evidence="6 8" id="KW-1133">Transmembrane helix</keyword>
<comment type="subcellular location">
    <subcellularLocation>
        <location evidence="1">Cell membrane</location>
        <topology evidence="1">Multi-pass membrane protein</topology>
    </subcellularLocation>
</comment>
<dbReference type="InterPro" id="IPR036259">
    <property type="entry name" value="MFS_trans_sf"/>
</dbReference>
<evidence type="ECO:0000256" key="5">
    <source>
        <dbReference type="ARBA" id="ARBA00022692"/>
    </source>
</evidence>
<feature type="transmembrane region" description="Helical" evidence="8">
    <location>
        <begin position="375"/>
        <end position="396"/>
    </location>
</feature>
<evidence type="ECO:0000256" key="2">
    <source>
        <dbReference type="ARBA" id="ARBA00008537"/>
    </source>
</evidence>
<feature type="transmembrane region" description="Helical" evidence="8">
    <location>
        <begin position="448"/>
        <end position="467"/>
    </location>
</feature>
<feature type="transmembrane region" description="Helical" evidence="8">
    <location>
        <begin position="267"/>
        <end position="290"/>
    </location>
</feature>
<evidence type="ECO:0000313" key="11">
    <source>
        <dbReference type="Proteomes" id="UP001141336"/>
    </source>
</evidence>
<keyword evidence="7 8" id="KW-0472">Membrane</keyword>
<evidence type="ECO:0000256" key="4">
    <source>
        <dbReference type="ARBA" id="ARBA00022475"/>
    </source>
</evidence>
<keyword evidence="5 8" id="KW-0812">Transmembrane</keyword>
<organism evidence="10 11">
    <name type="scientific">Methanocorpusculum vombati</name>
    <dbReference type="NCBI Taxonomy" id="3002864"/>
    <lineage>
        <taxon>Archaea</taxon>
        <taxon>Methanobacteriati</taxon>
        <taxon>Methanobacteriota</taxon>
        <taxon>Stenosarchaea group</taxon>
        <taxon>Methanomicrobia</taxon>
        <taxon>Methanomicrobiales</taxon>
        <taxon>Methanocorpusculaceae</taxon>
        <taxon>Methanocorpusculum</taxon>
    </lineage>
</organism>
<dbReference type="PRINTS" id="PR01036">
    <property type="entry name" value="TCRTETB"/>
</dbReference>
<name>A0ABT4IP56_9EURY</name>
<dbReference type="InterPro" id="IPR004638">
    <property type="entry name" value="EmrB-like"/>
</dbReference>
<evidence type="ECO:0000256" key="7">
    <source>
        <dbReference type="ARBA" id="ARBA00023136"/>
    </source>
</evidence>
<feature type="transmembrane region" description="Helical" evidence="8">
    <location>
        <begin position="402"/>
        <end position="427"/>
    </location>
</feature>
<evidence type="ECO:0000256" key="6">
    <source>
        <dbReference type="ARBA" id="ARBA00022989"/>
    </source>
</evidence>
<dbReference type="NCBIfam" id="TIGR00711">
    <property type="entry name" value="efflux_EmrB"/>
    <property type="match status" value="1"/>
</dbReference>
<protein>
    <submittedName>
        <fullName evidence="10">DHA2 family efflux MFS transporter permease subunit</fullName>
    </submittedName>
</protein>
<feature type="transmembrane region" description="Helical" evidence="8">
    <location>
        <begin position="311"/>
        <end position="331"/>
    </location>
</feature>
<feature type="transmembrane region" description="Helical" evidence="8">
    <location>
        <begin position="150"/>
        <end position="170"/>
    </location>
</feature>
<feature type="transmembrane region" description="Helical" evidence="8">
    <location>
        <begin position="241"/>
        <end position="261"/>
    </location>
</feature>
<dbReference type="InterPro" id="IPR011701">
    <property type="entry name" value="MFS"/>
</dbReference>
<comment type="caution">
    <text evidence="10">The sequence shown here is derived from an EMBL/GenBank/DDBJ whole genome shotgun (WGS) entry which is preliminary data.</text>
</comment>
<feature type="transmembrane region" description="Helical" evidence="8">
    <location>
        <begin position="207"/>
        <end position="229"/>
    </location>
</feature>
<dbReference type="PROSITE" id="PS50850">
    <property type="entry name" value="MFS"/>
    <property type="match status" value="1"/>
</dbReference>
<dbReference type="InterPro" id="IPR020846">
    <property type="entry name" value="MFS_dom"/>
</dbReference>
<keyword evidence="3" id="KW-0813">Transport</keyword>
<dbReference type="SUPFAM" id="SSF103473">
    <property type="entry name" value="MFS general substrate transporter"/>
    <property type="match status" value="1"/>
</dbReference>
<dbReference type="Gene3D" id="1.20.1720.10">
    <property type="entry name" value="Multidrug resistance protein D"/>
    <property type="match status" value="1"/>
</dbReference>
<evidence type="ECO:0000256" key="1">
    <source>
        <dbReference type="ARBA" id="ARBA00004651"/>
    </source>
</evidence>
<keyword evidence="4" id="KW-1003">Cell membrane</keyword>
<keyword evidence="11" id="KW-1185">Reference proteome</keyword>